<dbReference type="PANTHER" id="PTHR12919:SF20">
    <property type="entry name" value="SMALL RIBOSOMAL SUBUNIT PROTEIN BS16M"/>
    <property type="match status" value="1"/>
</dbReference>
<feature type="region of interest" description="Disordered" evidence="4">
    <location>
        <begin position="94"/>
        <end position="122"/>
    </location>
</feature>
<evidence type="ECO:0000313" key="6">
    <source>
        <dbReference type="Proteomes" id="UP001320420"/>
    </source>
</evidence>
<dbReference type="HAMAP" id="MF_00385">
    <property type="entry name" value="Ribosomal_bS16"/>
    <property type="match status" value="1"/>
</dbReference>
<dbReference type="InterPro" id="IPR023803">
    <property type="entry name" value="Ribosomal_bS16_dom_sf"/>
</dbReference>
<dbReference type="PANTHER" id="PTHR12919">
    <property type="entry name" value="30S RIBOSOMAL PROTEIN S16"/>
    <property type="match status" value="1"/>
</dbReference>
<dbReference type="GO" id="GO:0003735">
    <property type="term" value="F:structural constituent of ribosome"/>
    <property type="evidence" value="ECO:0007669"/>
    <property type="project" value="InterPro"/>
</dbReference>
<keyword evidence="3" id="KW-0687">Ribonucleoprotein</keyword>
<dbReference type="Gene3D" id="3.30.1320.10">
    <property type="match status" value="1"/>
</dbReference>
<dbReference type="GO" id="GO:0032543">
    <property type="term" value="P:mitochondrial translation"/>
    <property type="evidence" value="ECO:0007669"/>
    <property type="project" value="TreeGrafter"/>
</dbReference>
<name>A0AAN9YS28_9PEZI</name>
<dbReference type="GO" id="GO:0005763">
    <property type="term" value="C:mitochondrial small ribosomal subunit"/>
    <property type="evidence" value="ECO:0007669"/>
    <property type="project" value="TreeGrafter"/>
</dbReference>
<keyword evidence="6" id="KW-1185">Reference proteome</keyword>
<evidence type="ECO:0000256" key="2">
    <source>
        <dbReference type="ARBA" id="ARBA00022980"/>
    </source>
</evidence>
<organism evidence="5 6">
    <name type="scientific">Diatrype stigma</name>
    <dbReference type="NCBI Taxonomy" id="117547"/>
    <lineage>
        <taxon>Eukaryota</taxon>
        <taxon>Fungi</taxon>
        <taxon>Dikarya</taxon>
        <taxon>Ascomycota</taxon>
        <taxon>Pezizomycotina</taxon>
        <taxon>Sordariomycetes</taxon>
        <taxon>Xylariomycetidae</taxon>
        <taxon>Xylariales</taxon>
        <taxon>Diatrypaceae</taxon>
        <taxon>Diatrype</taxon>
    </lineage>
</organism>
<keyword evidence="2 5" id="KW-0689">Ribosomal protein</keyword>
<dbReference type="PROSITE" id="PS00732">
    <property type="entry name" value="RIBOSOMAL_S16"/>
    <property type="match status" value="1"/>
</dbReference>
<dbReference type="NCBIfam" id="TIGR00002">
    <property type="entry name" value="S16"/>
    <property type="match status" value="1"/>
</dbReference>
<dbReference type="AlphaFoldDB" id="A0AAN9YS28"/>
<dbReference type="SUPFAM" id="SSF54565">
    <property type="entry name" value="Ribosomal protein S16"/>
    <property type="match status" value="1"/>
</dbReference>
<reference evidence="5 6" key="1">
    <citation type="submission" date="2024-02" db="EMBL/GenBank/DDBJ databases">
        <title>De novo assembly and annotation of 12 fungi associated with fruit tree decline syndrome in Ontario, Canada.</title>
        <authorList>
            <person name="Sulman M."/>
            <person name="Ellouze W."/>
            <person name="Ilyukhin E."/>
        </authorList>
    </citation>
    <scope>NUCLEOTIDE SEQUENCE [LARGE SCALE GENOMIC DNA]</scope>
    <source>
        <strain evidence="5 6">M11/M66-122</strain>
    </source>
</reference>
<evidence type="ECO:0000256" key="4">
    <source>
        <dbReference type="SAM" id="MobiDB-lite"/>
    </source>
</evidence>
<comment type="similarity">
    <text evidence="1">Belongs to the bacterial ribosomal protein bS16 family.</text>
</comment>
<evidence type="ECO:0000256" key="3">
    <source>
        <dbReference type="ARBA" id="ARBA00023274"/>
    </source>
</evidence>
<dbReference type="Pfam" id="PF00886">
    <property type="entry name" value="Ribosomal_S16"/>
    <property type="match status" value="1"/>
</dbReference>
<dbReference type="EMBL" id="JAKJXP020000037">
    <property type="protein sequence ID" value="KAK7752507.1"/>
    <property type="molecule type" value="Genomic_DNA"/>
</dbReference>
<dbReference type="InterPro" id="IPR020592">
    <property type="entry name" value="Ribosomal_bS16_CS"/>
</dbReference>
<evidence type="ECO:0000256" key="1">
    <source>
        <dbReference type="ARBA" id="ARBA00006668"/>
    </source>
</evidence>
<dbReference type="Proteomes" id="UP001320420">
    <property type="component" value="Unassembled WGS sequence"/>
</dbReference>
<accession>A0AAN9YS28</accession>
<dbReference type="InterPro" id="IPR000307">
    <property type="entry name" value="Ribosomal_bS16"/>
</dbReference>
<protein>
    <submittedName>
        <fullName evidence="5">37S ribosomal protein S16, mitochondrial</fullName>
    </submittedName>
</protein>
<proteinExistence type="inferred from homology"/>
<sequence>MVVKIRLARFGRKNAPFYNIVVAQARTARNSKPLEVLGTYDPMPKPDPYDTSGRLHKDIQLDTIRAQYWIGVGAQPTDTVWRLLSLLGIMEPKYRDKKPRVPPPMPGDERPAVPPKGNESSS</sequence>
<gene>
    <name evidence="5" type="primary">MRPS16</name>
    <name evidence="5" type="ORF">SLS62_005475</name>
</gene>
<evidence type="ECO:0000313" key="5">
    <source>
        <dbReference type="EMBL" id="KAK7752507.1"/>
    </source>
</evidence>
<comment type="caution">
    <text evidence="5">The sequence shown here is derived from an EMBL/GenBank/DDBJ whole genome shotgun (WGS) entry which is preliminary data.</text>
</comment>